<name>A0A2U1CHS1_9BURK</name>
<proteinExistence type="predicted"/>
<dbReference type="AlphaFoldDB" id="A0A2U1CHS1"/>
<dbReference type="PANTHER" id="PTHR45566:SF1">
    <property type="entry name" value="HTH-TYPE TRANSCRIPTIONAL REGULATOR YHJB-RELATED"/>
    <property type="match status" value="1"/>
</dbReference>
<dbReference type="PRINTS" id="PR00038">
    <property type="entry name" value="HTHLUXR"/>
</dbReference>
<dbReference type="GO" id="GO:0006355">
    <property type="term" value="P:regulation of DNA-templated transcription"/>
    <property type="evidence" value="ECO:0007669"/>
    <property type="project" value="InterPro"/>
</dbReference>
<dbReference type="OrthoDB" id="8967153at2"/>
<dbReference type="RefSeq" id="WP_116519472.1">
    <property type="nucleotide sequence ID" value="NZ_JACCEX010000006.1"/>
</dbReference>
<evidence type="ECO:0000256" key="1">
    <source>
        <dbReference type="SAM" id="MobiDB-lite"/>
    </source>
</evidence>
<keyword evidence="3" id="KW-0238">DNA-binding</keyword>
<dbReference type="GO" id="GO:0003677">
    <property type="term" value="F:DNA binding"/>
    <property type="evidence" value="ECO:0007669"/>
    <property type="project" value="UniProtKB-KW"/>
</dbReference>
<dbReference type="Proteomes" id="UP000246145">
    <property type="component" value="Unassembled WGS sequence"/>
</dbReference>
<dbReference type="EMBL" id="QEKO01000009">
    <property type="protein sequence ID" value="PVY60446.1"/>
    <property type="molecule type" value="Genomic_DNA"/>
</dbReference>
<dbReference type="SMART" id="SM00421">
    <property type="entry name" value="HTH_LUXR"/>
    <property type="match status" value="1"/>
</dbReference>
<protein>
    <submittedName>
        <fullName evidence="3">DNA-binding NarL/FixJ family response regulator</fullName>
    </submittedName>
</protein>
<gene>
    <name evidence="3" type="ORF">C7440_3692</name>
</gene>
<evidence type="ECO:0000313" key="4">
    <source>
        <dbReference type="Proteomes" id="UP000246145"/>
    </source>
</evidence>
<sequence>MTIIKVVEPHAILRLGLLQLIANVVPDVKIEGADYAAMTGASRDPRDIDLVLLSISPAEDTNHLIDAALHAYAPRSIMLLSDHHQLPGSIALPAAVCGYVPKNADPEVLQAAIRLVLAGGTCFPLRKQITPEQRVRPSKRPDTPGPDSKAQEPCQGKLSLQAHAESEMLGLTPRQYEVLVLLARGYPMKTVGRYLNISVATAKAHTETLYQRLDVHNRNAAVYAAVSRGAKLGWTCIGGQSETSGR</sequence>
<dbReference type="SUPFAM" id="SSF52172">
    <property type="entry name" value="CheY-like"/>
    <property type="match status" value="1"/>
</dbReference>
<evidence type="ECO:0000313" key="3">
    <source>
        <dbReference type="EMBL" id="PVY60446.1"/>
    </source>
</evidence>
<dbReference type="Gene3D" id="3.40.50.2300">
    <property type="match status" value="1"/>
</dbReference>
<keyword evidence="4" id="KW-1185">Reference proteome</keyword>
<dbReference type="CDD" id="cd06170">
    <property type="entry name" value="LuxR_C_like"/>
    <property type="match status" value="1"/>
</dbReference>
<accession>A0A2U1CHS1</accession>
<reference evidence="3 4" key="1">
    <citation type="submission" date="2018-04" db="EMBL/GenBank/DDBJ databases">
        <title>Genomic Encyclopedia of Type Strains, Phase IV (KMG-IV): sequencing the most valuable type-strain genomes for metagenomic binning, comparative biology and taxonomic classification.</title>
        <authorList>
            <person name="Goeker M."/>
        </authorList>
    </citation>
    <scope>NUCLEOTIDE SEQUENCE [LARGE SCALE GENOMIC DNA]</scope>
    <source>
        <strain evidence="3 4">DSM 10065</strain>
    </source>
</reference>
<evidence type="ECO:0000259" key="2">
    <source>
        <dbReference type="PROSITE" id="PS50043"/>
    </source>
</evidence>
<dbReference type="PROSITE" id="PS50043">
    <property type="entry name" value="HTH_LUXR_2"/>
    <property type="match status" value="1"/>
</dbReference>
<dbReference type="InterPro" id="IPR000792">
    <property type="entry name" value="Tscrpt_reg_LuxR_C"/>
</dbReference>
<dbReference type="PANTHER" id="PTHR45566">
    <property type="entry name" value="HTH-TYPE TRANSCRIPTIONAL REGULATOR YHJB-RELATED"/>
    <property type="match status" value="1"/>
</dbReference>
<dbReference type="InterPro" id="IPR051015">
    <property type="entry name" value="EvgA-like"/>
</dbReference>
<dbReference type="SUPFAM" id="SSF46894">
    <property type="entry name" value="C-terminal effector domain of the bipartite response regulators"/>
    <property type="match status" value="1"/>
</dbReference>
<feature type="region of interest" description="Disordered" evidence="1">
    <location>
        <begin position="130"/>
        <end position="154"/>
    </location>
</feature>
<comment type="caution">
    <text evidence="3">The sequence shown here is derived from an EMBL/GenBank/DDBJ whole genome shotgun (WGS) entry which is preliminary data.</text>
</comment>
<dbReference type="STRING" id="1231391.GCA_000308195_00163"/>
<dbReference type="InterPro" id="IPR016032">
    <property type="entry name" value="Sig_transdc_resp-reg_C-effctor"/>
</dbReference>
<dbReference type="Pfam" id="PF00196">
    <property type="entry name" value="GerE"/>
    <property type="match status" value="1"/>
</dbReference>
<feature type="domain" description="HTH luxR-type" evidence="2">
    <location>
        <begin position="164"/>
        <end position="229"/>
    </location>
</feature>
<organism evidence="3 4">
    <name type="scientific">Pusillimonas noertemannii</name>
    <dbReference type="NCBI Taxonomy" id="305977"/>
    <lineage>
        <taxon>Bacteria</taxon>
        <taxon>Pseudomonadati</taxon>
        <taxon>Pseudomonadota</taxon>
        <taxon>Betaproteobacteria</taxon>
        <taxon>Burkholderiales</taxon>
        <taxon>Alcaligenaceae</taxon>
        <taxon>Pusillimonas</taxon>
    </lineage>
</organism>
<dbReference type="InterPro" id="IPR011006">
    <property type="entry name" value="CheY-like_superfamily"/>
</dbReference>
<feature type="compositionally biased region" description="Basic and acidic residues" evidence="1">
    <location>
        <begin position="133"/>
        <end position="142"/>
    </location>
</feature>